<keyword evidence="3" id="KW-1185">Reference proteome</keyword>
<dbReference type="EMBL" id="CP094529">
    <property type="protein sequence ID" value="UOE39170.1"/>
    <property type="molecule type" value="Genomic_DNA"/>
</dbReference>
<evidence type="ECO:0000313" key="3">
    <source>
        <dbReference type="Proteomes" id="UP000831068"/>
    </source>
</evidence>
<dbReference type="RefSeq" id="WP_243577347.1">
    <property type="nucleotide sequence ID" value="NZ_CP094529.1"/>
</dbReference>
<feature type="compositionally biased region" description="Acidic residues" evidence="1">
    <location>
        <begin position="54"/>
        <end position="66"/>
    </location>
</feature>
<protein>
    <submittedName>
        <fullName evidence="2">Uncharacterized protein</fullName>
    </submittedName>
</protein>
<accession>A0ABY4BIZ7</accession>
<evidence type="ECO:0000313" key="2">
    <source>
        <dbReference type="EMBL" id="UOE39170.1"/>
    </source>
</evidence>
<sequence>MWNNFSTEIKWACASCDMAYDYPIRTCEECGSTSIDEISTDYSTGNRSINRVGDEDEEEENHDYDD</sequence>
<feature type="region of interest" description="Disordered" evidence="1">
    <location>
        <begin position="41"/>
        <end position="66"/>
    </location>
</feature>
<reference evidence="2 3" key="1">
    <citation type="submission" date="2022-03" db="EMBL/GenBank/DDBJ databases">
        <title>Chryseobacterium sp. isolated from the Andong Sikhe.</title>
        <authorList>
            <person name="Won M."/>
            <person name="Kim S.-J."/>
            <person name="Kwon S.-W."/>
        </authorList>
    </citation>
    <scope>NUCLEOTIDE SEQUENCE [LARGE SCALE GENOMIC DNA]</scope>
    <source>
        <strain evidence="2 3">ADR-1</strain>
    </source>
</reference>
<name>A0ABY4BIZ7_9FLAO</name>
<gene>
    <name evidence="2" type="ORF">MTP08_05215</name>
</gene>
<proteinExistence type="predicted"/>
<evidence type="ECO:0000256" key="1">
    <source>
        <dbReference type="SAM" id="MobiDB-lite"/>
    </source>
</evidence>
<dbReference type="Proteomes" id="UP000831068">
    <property type="component" value="Chromosome"/>
</dbReference>
<organism evidence="2 3">
    <name type="scientific">Chryseobacterium oryzae</name>
    <dbReference type="NCBI Taxonomy" id="2929799"/>
    <lineage>
        <taxon>Bacteria</taxon>
        <taxon>Pseudomonadati</taxon>
        <taxon>Bacteroidota</taxon>
        <taxon>Flavobacteriia</taxon>
        <taxon>Flavobacteriales</taxon>
        <taxon>Weeksellaceae</taxon>
        <taxon>Chryseobacterium group</taxon>
        <taxon>Chryseobacterium</taxon>
    </lineage>
</organism>